<feature type="transmembrane region" description="Helical" evidence="1">
    <location>
        <begin position="7"/>
        <end position="29"/>
    </location>
</feature>
<feature type="transmembrane region" description="Helical" evidence="1">
    <location>
        <begin position="35"/>
        <end position="56"/>
    </location>
</feature>
<dbReference type="KEGG" id="pmar:B0X71_03105"/>
<keyword evidence="1" id="KW-0812">Transmembrane</keyword>
<feature type="transmembrane region" description="Helical" evidence="1">
    <location>
        <begin position="63"/>
        <end position="83"/>
    </location>
</feature>
<evidence type="ECO:0000256" key="1">
    <source>
        <dbReference type="SAM" id="Phobius"/>
    </source>
</evidence>
<sequence>MKRIGALLLVLPVHLVMGGISLLLLAVSFNGSLELVSLTAFFINFIGFVALSMMLLKNREWKNVLFSVGVFLGIGLALAAVFLTTGRFDEAFFIYHAAGHMSLLWIMEQPGLWQAAAYSIIPSALIVTGVYLGKKISSKVAFIRTALYSGATIAAILIVLMSSFEGERIETQAELARAFPMATGFPFDFAELRHPKIDPPLPWTYSGISCCSMTIISWSKFGLSAAVLSVGMLVAIEVVYWAYRRFNTGK</sequence>
<keyword evidence="1" id="KW-1133">Transmembrane helix</keyword>
<feature type="transmembrane region" description="Helical" evidence="1">
    <location>
        <begin position="221"/>
        <end position="243"/>
    </location>
</feature>
<keyword evidence="1" id="KW-0472">Membrane</keyword>
<name>A0A1Q2KVI1_9BACL</name>
<protein>
    <submittedName>
        <fullName evidence="2">Uncharacterized protein</fullName>
    </submittedName>
</protein>
<evidence type="ECO:0000313" key="2">
    <source>
        <dbReference type="EMBL" id="AQQ52199.1"/>
    </source>
</evidence>
<dbReference type="OrthoDB" id="10002920at2"/>
<keyword evidence="3" id="KW-1185">Reference proteome</keyword>
<dbReference type="Proteomes" id="UP000188184">
    <property type="component" value="Chromosome"/>
</dbReference>
<accession>A0A1Q2KVI1</accession>
<organism evidence="2 3">
    <name type="scientific">Planococcus lenghuensis</name>
    <dbReference type="NCBI Taxonomy" id="2213202"/>
    <lineage>
        <taxon>Bacteria</taxon>
        <taxon>Bacillati</taxon>
        <taxon>Bacillota</taxon>
        <taxon>Bacilli</taxon>
        <taxon>Bacillales</taxon>
        <taxon>Caryophanaceae</taxon>
        <taxon>Planococcus</taxon>
    </lineage>
</organism>
<evidence type="ECO:0000313" key="3">
    <source>
        <dbReference type="Proteomes" id="UP000188184"/>
    </source>
</evidence>
<proteinExistence type="predicted"/>
<dbReference type="EMBL" id="CP019640">
    <property type="protein sequence ID" value="AQQ52199.1"/>
    <property type="molecule type" value="Genomic_DNA"/>
</dbReference>
<dbReference type="RefSeq" id="WP_077588070.1">
    <property type="nucleotide sequence ID" value="NZ_CP019640.1"/>
</dbReference>
<reference evidence="2 3" key="1">
    <citation type="submission" date="2017-02" db="EMBL/GenBank/DDBJ databases">
        <title>The complete genomic sequence of a novel cold adapted crude oil-degrading bacterium Planococcus qaidamina Y42.</title>
        <authorList>
            <person name="Yang R."/>
        </authorList>
    </citation>
    <scope>NUCLEOTIDE SEQUENCE [LARGE SCALE GENOMIC DNA]</scope>
    <source>
        <strain evidence="2 3">Y42</strain>
    </source>
</reference>
<feature type="transmembrane region" description="Helical" evidence="1">
    <location>
        <begin position="111"/>
        <end position="133"/>
    </location>
</feature>
<dbReference type="AlphaFoldDB" id="A0A1Q2KVI1"/>
<feature type="transmembrane region" description="Helical" evidence="1">
    <location>
        <begin position="145"/>
        <end position="164"/>
    </location>
</feature>
<gene>
    <name evidence="2" type="ORF">B0X71_03105</name>
</gene>